<feature type="compositionally biased region" description="Gly residues" evidence="1">
    <location>
        <begin position="17"/>
        <end position="39"/>
    </location>
</feature>
<dbReference type="AlphaFoldDB" id="A0A1Y2AU16"/>
<dbReference type="SUPFAM" id="SSF53300">
    <property type="entry name" value="vWA-like"/>
    <property type="match status" value="1"/>
</dbReference>
<gene>
    <name evidence="3" type="ORF">BCR39DRAFT_542398</name>
</gene>
<sequence>MGFASKLAQANAAAGMVGGMMGKPPGGSTYGQPAAGGYGASSPYGAPQASPYGQAGAQAAPYGQTPSPYSQQSGQYGAQQSGQYGAAPGVPPRPGAYGQAQSTPSQYGQQTAPGGYGQQPAPGGYGQQPGQPGQGQPSYGQQQPGQAQYGAGAAYGAAAQGGYGQQPGQSGYGQPPSQGGYGQQSPYGQPPGQPPYGQQYGQPAYGQTQGGGAYGAPGAVPGAGGVDARYISTLLAQCVQDQHLQAFYPPQSLDQVAQRVVQTGVLAQLASAWRLPVELAADLVKIALFDVVILIDDSGSMAFEQGGERIEDLKMILGKIAFACTLFDPDGIQVRFLNSNVQGNGINSEAGAMSLIQQIKFSGLTPLGTSLDQKILQPLLLGPARSNALRKPLLVIAITDGAPAGESPGTLASVIARANQELQRSRYGADAVSYQLSQVGNDKAAQKFLSSLDDDPQIGSLIDQTMEYEYEQEQMKRKTGEDLSPEMWIMKLLLGPIDTSYDSKDETNGVRR</sequence>
<dbReference type="InterPro" id="IPR002035">
    <property type="entry name" value="VWF_A"/>
</dbReference>
<evidence type="ECO:0000313" key="4">
    <source>
        <dbReference type="Proteomes" id="UP000193986"/>
    </source>
</evidence>
<evidence type="ECO:0000313" key="3">
    <source>
        <dbReference type="EMBL" id="ORY26049.1"/>
    </source>
</evidence>
<protein>
    <recommendedName>
        <fullName evidence="2">VWFA domain-containing protein</fullName>
    </recommendedName>
</protein>
<dbReference type="PANTHER" id="PTHR34706:SF2">
    <property type="entry name" value="RFEF"/>
    <property type="match status" value="1"/>
</dbReference>
<reference evidence="3 4" key="1">
    <citation type="submission" date="2016-07" db="EMBL/GenBank/DDBJ databases">
        <title>Pervasive Adenine N6-methylation of Active Genes in Fungi.</title>
        <authorList>
            <consortium name="DOE Joint Genome Institute"/>
            <person name="Mondo S.J."/>
            <person name="Dannebaum R.O."/>
            <person name="Kuo R.C."/>
            <person name="Labutti K."/>
            <person name="Haridas S."/>
            <person name="Kuo A."/>
            <person name="Salamov A."/>
            <person name="Ahrendt S.R."/>
            <person name="Lipzen A."/>
            <person name="Sullivan W."/>
            <person name="Andreopoulos W.B."/>
            <person name="Clum A."/>
            <person name="Lindquist E."/>
            <person name="Daum C."/>
            <person name="Ramamoorthy G.K."/>
            <person name="Gryganskyi A."/>
            <person name="Culley D."/>
            <person name="Magnuson J.K."/>
            <person name="James T.Y."/>
            <person name="O'Malley M.A."/>
            <person name="Stajich J.E."/>
            <person name="Spatafora J.W."/>
            <person name="Visel A."/>
            <person name="Grigoriev I.V."/>
        </authorList>
    </citation>
    <scope>NUCLEOTIDE SEQUENCE [LARGE SCALE GENOMIC DNA]</scope>
    <source>
        <strain evidence="3 4">68-887.2</strain>
    </source>
</reference>
<feature type="compositionally biased region" description="Low complexity" evidence="1">
    <location>
        <begin position="195"/>
        <end position="207"/>
    </location>
</feature>
<feature type="region of interest" description="Disordered" evidence="1">
    <location>
        <begin position="160"/>
        <end position="209"/>
    </location>
</feature>
<name>A0A1Y2AU16_9TREE</name>
<evidence type="ECO:0000259" key="2">
    <source>
        <dbReference type="PROSITE" id="PS50234"/>
    </source>
</evidence>
<keyword evidence="4" id="KW-1185">Reference proteome</keyword>
<dbReference type="PROSITE" id="PS50234">
    <property type="entry name" value="VWFA"/>
    <property type="match status" value="1"/>
</dbReference>
<dbReference type="Proteomes" id="UP000193986">
    <property type="component" value="Unassembled WGS sequence"/>
</dbReference>
<dbReference type="InterPro" id="IPR036465">
    <property type="entry name" value="vWFA_dom_sf"/>
</dbReference>
<dbReference type="Gene3D" id="3.40.50.410">
    <property type="entry name" value="von Willebrand factor, type A domain"/>
    <property type="match status" value="1"/>
</dbReference>
<comment type="caution">
    <text evidence="3">The sequence shown here is derived from an EMBL/GenBank/DDBJ whole genome shotgun (WGS) entry which is preliminary data.</text>
</comment>
<feature type="compositionally biased region" description="Low complexity" evidence="1">
    <location>
        <begin position="166"/>
        <end position="187"/>
    </location>
</feature>
<feature type="domain" description="VWFA" evidence="2">
    <location>
        <begin position="290"/>
        <end position="493"/>
    </location>
</feature>
<dbReference type="InParanoid" id="A0A1Y2AU16"/>
<dbReference type="OrthoDB" id="2142040at2759"/>
<dbReference type="STRING" id="71784.A0A1Y2AU16"/>
<dbReference type="EMBL" id="MCFC01000051">
    <property type="protein sequence ID" value="ORY26049.1"/>
    <property type="molecule type" value="Genomic_DNA"/>
</dbReference>
<evidence type="ECO:0000256" key="1">
    <source>
        <dbReference type="SAM" id="MobiDB-lite"/>
    </source>
</evidence>
<feature type="region of interest" description="Disordered" evidence="1">
    <location>
        <begin position="17"/>
        <end position="148"/>
    </location>
</feature>
<organism evidence="3 4">
    <name type="scientific">Naematelia encephala</name>
    <dbReference type="NCBI Taxonomy" id="71784"/>
    <lineage>
        <taxon>Eukaryota</taxon>
        <taxon>Fungi</taxon>
        <taxon>Dikarya</taxon>
        <taxon>Basidiomycota</taxon>
        <taxon>Agaricomycotina</taxon>
        <taxon>Tremellomycetes</taxon>
        <taxon>Tremellales</taxon>
        <taxon>Naemateliaceae</taxon>
        <taxon>Naematelia</taxon>
    </lineage>
</organism>
<proteinExistence type="predicted"/>
<feature type="compositionally biased region" description="Low complexity" evidence="1">
    <location>
        <begin position="40"/>
        <end position="88"/>
    </location>
</feature>
<feature type="compositionally biased region" description="Low complexity" evidence="1">
    <location>
        <begin position="106"/>
        <end position="148"/>
    </location>
</feature>
<accession>A0A1Y2AU16</accession>
<dbReference type="PANTHER" id="PTHR34706">
    <property type="entry name" value="SLR1338 PROTEIN"/>
    <property type="match status" value="1"/>
</dbReference>